<evidence type="ECO:0000313" key="5">
    <source>
        <dbReference type="Proteomes" id="UP000184038"/>
    </source>
</evidence>
<dbReference type="InterPro" id="IPR007685">
    <property type="entry name" value="RelA_SpoT"/>
</dbReference>
<dbReference type="GO" id="GO:0016301">
    <property type="term" value="F:kinase activity"/>
    <property type="evidence" value="ECO:0007669"/>
    <property type="project" value="UniProtKB-KW"/>
</dbReference>
<comment type="pathway">
    <text evidence="1">Purine metabolism; ppGpp biosynthesis; ppGpp from GTP: step 1/2.</text>
</comment>
<feature type="compositionally biased region" description="Basic and acidic residues" evidence="2">
    <location>
        <begin position="274"/>
        <end position="293"/>
    </location>
</feature>
<dbReference type="SUPFAM" id="SSF81301">
    <property type="entry name" value="Nucleotidyltransferase"/>
    <property type="match status" value="1"/>
</dbReference>
<dbReference type="OrthoDB" id="9789634at2"/>
<evidence type="ECO:0000313" key="4">
    <source>
        <dbReference type="EMBL" id="SHM88204.1"/>
    </source>
</evidence>
<dbReference type="GO" id="GO:0015970">
    <property type="term" value="P:guanosine tetraphosphate biosynthetic process"/>
    <property type="evidence" value="ECO:0007669"/>
    <property type="project" value="UniProtKB-UniPathway"/>
</dbReference>
<keyword evidence="4" id="KW-0418">Kinase</keyword>
<keyword evidence="5" id="KW-1185">Reference proteome</keyword>
<evidence type="ECO:0000256" key="2">
    <source>
        <dbReference type="SAM" id="MobiDB-lite"/>
    </source>
</evidence>
<dbReference type="STRING" id="1120996.SAMN02746066_03733"/>
<dbReference type="EMBL" id="FRCP01000020">
    <property type="protein sequence ID" value="SHM88204.1"/>
    <property type="molecule type" value="Genomic_DNA"/>
</dbReference>
<keyword evidence="4" id="KW-0808">Transferase</keyword>
<dbReference type="PANTHER" id="PTHR47837">
    <property type="entry name" value="GTP PYROPHOSPHOKINASE YJBM"/>
    <property type="match status" value="1"/>
</dbReference>
<dbReference type="Gene3D" id="3.30.460.10">
    <property type="entry name" value="Beta Polymerase, domain 2"/>
    <property type="match status" value="1"/>
</dbReference>
<dbReference type="PANTHER" id="PTHR47837:SF2">
    <property type="entry name" value="GTP PYROPHOSPHOKINASE YWAC"/>
    <property type="match status" value="1"/>
</dbReference>
<name>A0A1M7MBV4_9FIRM</name>
<dbReference type="InterPro" id="IPR043519">
    <property type="entry name" value="NT_sf"/>
</dbReference>
<accession>A0A1M7MBV4</accession>
<dbReference type="SMART" id="SM00954">
    <property type="entry name" value="RelA_SpoT"/>
    <property type="match status" value="1"/>
</dbReference>
<evidence type="ECO:0000256" key="1">
    <source>
        <dbReference type="ARBA" id="ARBA00004976"/>
    </source>
</evidence>
<evidence type="ECO:0000259" key="3">
    <source>
        <dbReference type="SMART" id="SM00954"/>
    </source>
</evidence>
<organism evidence="4 5">
    <name type="scientific">Anaerosporobacter mobilis DSM 15930</name>
    <dbReference type="NCBI Taxonomy" id="1120996"/>
    <lineage>
        <taxon>Bacteria</taxon>
        <taxon>Bacillati</taxon>
        <taxon>Bacillota</taxon>
        <taxon>Clostridia</taxon>
        <taxon>Lachnospirales</taxon>
        <taxon>Lachnospiraceae</taxon>
        <taxon>Anaerosporobacter</taxon>
    </lineage>
</organism>
<reference evidence="4 5" key="1">
    <citation type="submission" date="2016-11" db="EMBL/GenBank/DDBJ databases">
        <authorList>
            <person name="Jaros S."/>
            <person name="Januszkiewicz K."/>
            <person name="Wedrychowicz H."/>
        </authorList>
    </citation>
    <scope>NUCLEOTIDE SEQUENCE [LARGE SCALE GENOMIC DNA]</scope>
    <source>
        <strain evidence="4 5">DSM 15930</strain>
    </source>
</reference>
<dbReference type="Proteomes" id="UP000184038">
    <property type="component" value="Unassembled WGS sequence"/>
</dbReference>
<dbReference type="Gene3D" id="1.10.287.860">
    <property type="entry name" value="Nucleotidyltransferase"/>
    <property type="match status" value="1"/>
</dbReference>
<feature type="region of interest" description="Disordered" evidence="2">
    <location>
        <begin position="265"/>
        <end position="306"/>
    </location>
</feature>
<proteinExistence type="predicted"/>
<protein>
    <submittedName>
        <fullName evidence="4">Putative GTP pyrophosphokinase</fullName>
    </submittedName>
</protein>
<dbReference type="AlphaFoldDB" id="A0A1M7MBV4"/>
<dbReference type="Pfam" id="PF04607">
    <property type="entry name" value="RelA_SpoT"/>
    <property type="match status" value="1"/>
</dbReference>
<feature type="domain" description="RelA/SpoT" evidence="3">
    <location>
        <begin position="52"/>
        <end position="175"/>
    </location>
</feature>
<dbReference type="UniPathway" id="UPA00908">
    <property type="reaction ID" value="UER00884"/>
</dbReference>
<sequence length="306" mass="35512">MELPIFYDEAEEWSNALLLYNSALKEINTKLEILNNEFKLAHQYNPIEHITSRVKSPQSIAKKIRHKGKELTVENIVKYINDIAGVRIICSFTSDIYRIADLITKQSDIKVLKVKDYIMQPKQNGYASYHMIVSVPIFLSNTVIDTKVEIQIRTIAMDFWASLEHKIYYKFEGNAPERIRKELKECADIVNYLDQKMLSLNEEVHVCNHNEVAEYKEIMSENYREMMKESYGSVIDDEDENDVASSEILSEEDVDSYQVEHIMEDLATNNIMNKDSKNKSKDGKKEEKKEKKGLGSFLTKVMTNSQ</sequence>
<gene>
    <name evidence="4" type="ORF">SAMN02746066_03733</name>
</gene>
<dbReference type="CDD" id="cd05399">
    <property type="entry name" value="NT_Rel-Spo_like"/>
    <property type="match status" value="1"/>
</dbReference>
<dbReference type="InterPro" id="IPR052366">
    <property type="entry name" value="GTP_Pyrophosphokinase"/>
</dbReference>